<keyword evidence="1" id="KW-0732">Signal</keyword>
<feature type="chain" id="PRO_5037862063" description="Nicotinate-nucleotide adenylyltransferase" evidence="1">
    <location>
        <begin position="20"/>
        <end position="173"/>
    </location>
</feature>
<dbReference type="AlphaFoldDB" id="A0A917GIZ5"/>
<dbReference type="Proteomes" id="UP000625976">
    <property type="component" value="Unassembled WGS sequence"/>
</dbReference>
<evidence type="ECO:0008006" key="4">
    <source>
        <dbReference type="Google" id="ProtNLM"/>
    </source>
</evidence>
<evidence type="ECO:0000256" key="1">
    <source>
        <dbReference type="SAM" id="SignalP"/>
    </source>
</evidence>
<evidence type="ECO:0000313" key="3">
    <source>
        <dbReference type="Proteomes" id="UP000625976"/>
    </source>
</evidence>
<gene>
    <name evidence="2" type="ORF">GCM10010976_19240</name>
</gene>
<dbReference type="EMBL" id="BMFQ01000002">
    <property type="protein sequence ID" value="GGG48016.1"/>
    <property type="molecule type" value="Genomic_DNA"/>
</dbReference>
<comment type="caution">
    <text evidence="2">The sequence shown here is derived from an EMBL/GenBank/DDBJ whole genome shotgun (WGS) entry which is preliminary data.</text>
</comment>
<reference evidence="2" key="2">
    <citation type="submission" date="2020-09" db="EMBL/GenBank/DDBJ databases">
        <authorList>
            <person name="Sun Q."/>
            <person name="Zhou Y."/>
        </authorList>
    </citation>
    <scope>NUCLEOTIDE SEQUENCE</scope>
    <source>
        <strain evidence="2">CGMCC 1.12751</strain>
    </source>
</reference>
<proteinExistence type="predicted"/>
<protein>
    <recommendedName>
        <fullName evidence="4">Nicotinate-nucleotide adenylyltransferase</fullName>
    </recommendedName>
</protein>
<keyword evidence="3" id="KW-1185">Reference proteome</keyword>
<dbReference type="SUPFAM" id="SSF160574">
    <property type="entry name" value="BT0923-like"/>
    <property type="match status" value="1"/>
</dbReference>
<dbReference type="Gene3D" id="3.10.450.360">
    <property type="match status" value="1"/>
</dbReference>
<organism evidence="2 3">
    <name type="scientific">Bizionia arctica</name>
    <dbReference type="NCBI Taxonomy" id="1495645"/>
    <lineage>
        <taxon>Bacteria</taxon>
        <taxon>Pseudomonadati</taxon>
        <taxon>Bacteroidota</taxon>
        <taxon>Flavobacteriia</taxon>
        <taxon>Flavobacteriales</taxon>
        <taxon>Flavobacteriaceae</taxon>
        <taxon>Bizionia</taxon>
    </lineage>
</organism>
<dbReference type="RefSeq" id="WP_188464224.1">
    <property type="nucleotide sequence ID" value="NZ_BMFQ01000002.1"/>
</dbReference>
<evidence type="ECO:0000313" key="2">
    <source>
        <dbReference type="EMBL" id="GGG48016.1"/>
    </source>
</evidence>
<reference evidence="2" key="1">
    <citation type="journal article" date="2014" name="Int. J. Syst. Evol. Microbiol.">
        <title>Complete genome sequence of Corynebacterium casei LMG S-19264T (=DSM 44701T), isolated from a smear-ripened cheese.</title>
        <authorList>
            <consortium name="US DOE Joint Genome Institute (JGI-PGF)"/>
            <person name="Walter F."/>
            <person name="Albersmeier A."/>
            <person name="Kalinowski J."/>
            <person name="Ruckert C."/>
        </authorList>
    </citation>
    <scope>NUCLEOTIDE SEQUENCE</scope>
    <source>
        <strain evidence="2">CGMCC 1.12751</strain>
    </source>
</reference>
<feature type="signal peptide" evidence="1">
    <location>
        <begin position="1"/>
        <end position="19"/>
    </location>
</feature>
<sequence length="173" mass="19422">MKTYVLGFLFLGLTNLTIAQNDLAVVSTTNQNAYLNSTSSKTVLNSEYIKTVDHVDQSKKMSLMQNLVANYDIKTTDIYRSNSEGSYTIDFKEGENAISAIFDNKGSLISCEENYQAIKLPYAISSKLVKDYPNWSIKAVECEINYVKDSERTIVYKVAIKNGQKSKNISIKV</sequence>
<name>A0A917GIZ5_9FLAO</name>
<accession>A0A917GIZ5</accession>